<keyword evidence="2" id="KW-1185">Reference proteome</keyword>
<dbReference type="Proteomes" id="UP000256769">
    <property type="component" value="Unassembled WGS sequence"/>
</dbReference>
<organism evidence="1 2">
    <name type="scientific">Chryseobacterium flavum</name>
    <dbReference type="NCBI Taxonomy" id="415851"/>
    <lineage>
        <taxon>Bacteria</taxon>
        <taxon>Pseudomonadati</taxon>
        <taxon>Bacteroidota</taxon>
        <taxon>Flavobacteriia</taxon>
        <taxon>Flavobacteriales</taxon>
        <taxon>Weeksellaceae</taxon>
        <taxon>Chryseobacterium group</taxon>
        <taxon>Chryseobacterium</taxon>
    </lineage>
</organism>
<reference evidence="1 2" key="1">
    <citation type="journal article" date="2007" name="Int. J. Syst. Evol. Microbiol.">
        <title>Chryseobacterium flavum sp. nov., isolated from polluted soil.</title>
        <authorList>
            <person name="Zhou Y."/>
            <person name="Dong J."/>
            <person name="Wang X."/>
            <person name="Huang X."/>
            <person name="Zhang K.Y."/>
            <person name="Zhang Y.Q."/>
            <person name="Guo Y.F."/>
            <person name="Lai R."/>
            <person name="Li W.J."/>
        </authorList>
    </citation>
    <scope>NUCLEOTIDE SEQUENCE [LARGE SCALE GENOMIC DNA]</scope>
    <source>
        <strain evidence="1 2">KCTC 12877</strain>
    </source>
</reference>
<dbReference type="EMBL" id="QNUE01000005">
    <property type="protein sequence ID" value="REC67629.1"/>
    <property type="molecule type" value="Genomic_DNA"/>
</dbReference>
<dbReference type="RefSeq" id="WP_115958630.1">
    <property type="nucleotide sequence ID" value="NZ_CBCRVL010000003.1"/>
</dbReference>
<proteinExistence type="predicted"/>
<comment type="caution">
    <text evidence="1">The sequence shown here is derived from an EMBL/GenBank/DDBJ whole genome shotgun (WGS) entry which is preliminary data.</text>
</comment>
<name>A0A3D9CPK1_9FLAO</name>
<accession>A0A3D9CPK1</accession>
<dbReference type="AlphaFoldDB" id="A0A3D9CPK1"/>
<dbReference type="PROSITE" id="PS51257">
    <property type="entry name" value="PROKAR_LIPOPROTEIN"/>
    <property type="match status" value="1"/>
</dbReference>
<protein>
    <submittedName>
        <fullName evidence="1">Uncharacterized protein</fullName>
    </submittedName>
</protein>
<evidence type="ECO:0000313" key="1">
    <source>
        <dbReference type="EMBL" id="REC67629.1"/>
    </source>
</evidence>
<gene>
    <name evidence="1" type="ORF">DRF59_08310</name>
</gene>
<evidence type="ECO:0000313" key="2">
    <source>
        <dbReference type="Proteomes" id="UP000256769"/>
    </source>
</evidence>
<dbReference type="OrthoDB" id="1255012at2"/>
<sequence length="152" mass="17580">MKSTIFLVISLILLSCHKKTEKKALTDHYKNWETLEIRTRSEILTISRFSDSAGYYQETDNRKLEIPSGGKKIIFTEAEKDSLGKYIYESVTQPKFTDIRATDYAGNVIFKFDKGNMNLVCEYNSVGDWTEVSENTQKIYNLISRKIKLSKN</sequence>